<comment type="caution">
    <text evidence="1">The sequence shown here is derived from an EMBL/GenBank/DDBJ whole genome shotgun (WGS) entry which is preliminary data.</text>
</comment>
<accession>A0ACB8S623</accession>
<name>A0ACB8S623_9AGAM</name>
<proteinExistence type="predicted"/>
<sequence length="207" mass="21835">MDTALARLFTANAQWASAVNSAEPGFFEASAKGQSPKILWFGCSDSRVPESVLTASKPGDIFVHRNIANQFHLHDDSALSVLTYAVDHVGVDHVVVVGHTQCGGAAACHQSALAGAAFAPGTPLGRWLEPLTELAASLDPHNASSTEDALNQLVEANVRQQVDNVVASSTIQNAWATGQKKVWVHGFVYNLKDGLLKDLGVSRGAPA</sequence>
<protein>
    <submittedName>
        <fullName evidence="1">Carbonic anhydrase</fullName>
    </submittedName>
</protein>
<organism evidence="1 2">
    <name type="scientific">Auriscalpium vulgare</name>
    <dbReference type="NCBI Taxonomy" id="40419"/>
    <lineage>
        <taxon>Eukaryota</taxon>
        <taxon>Fungi</taxon>
        <taxon>Dikarya</taxon>
        <taxon>Basidiomycota</taxon>
        <taxon>Agaricomycotina</taxon>
        <taxon>Agaricomycetes</taxon>
        <taxon>Russulales</taxon>
        <taxon>Auriscalpiaceae</taxon>
        <taxon>Auriscalpium</taxon>
    </lineage>
</organism>
<dbReference type="Proteomes" id="UP000814033">
    <property type="component" value="Unassembled WGS sequence"/>
</dbReference>
<keyword evidence="2" id="KW-1185">Reference proteome</keyword>
<evidence type="ECO:0000313" key="1">
    <source>
        <dbReference type="EMBL" id="KAI0051626.1"/>
    </source>
</evidence>
<reference evidence="1" key="1">
    <citation type="submission" date="2021-02" db="EMBL/GenBank/DDBJ databases">
        <authorList>
            <consortium name="DOE Joint Genome Institute"/>
            <person name="Ahrendt S."/>
            <person name="Looney B.P."/>
            <person name="Miyauchi S."/>
            <person name="Morin E."/>
            <person name="Drula E."/>
            <person name="Courty P.E."/>
            <person name="Chicoki N."/>
            <person name="Fauchery L."/>
            <person name="Kohler A."/>
            <person name="Kuo A."/>
            <person name="Labutti K."/>
            <person name="Pangilinan J."/>
            <person name="Lipzen A."/>
            <person name="Riley R."/>
            <person name="Andreopoulos W."/>
            <person name="He G."/>
            <person name="Johnson J."/>
            <person name="Barry K.W."/>
            <person name="Grigoriev I.V."/>
            <person name="Nagy L."/>
            <person name="Hibbett D."/>
            <person name="Henrissat B."/>
            <person name="Matheny P.B."/>
            <person name="Labbe J."/>
            <person name="Martin F."/>
        </authorList>
    </citation>
    <scope>NUCLEOTIDE SEQUENCE</scope>
    <source>
        <strain evidence="1">FP105234-sp</strain>
    </source>
</reference>
<dbReference type="EMBL" id="MU275851">
    <property type="protein sequence ID" value="KAI0051626.1"/>
    <property type="molecule type" value="Genomic_DNA"/>
</dbReference>
<gene>
    <name evidence="1" type="ORF">FA95DRAFT_243720</name>
</gene>
<reference evidence="1" key="2">
    <citation type="journal article" date="2022" name="New Phytol.">
        <title>Evolutionary transition to the ectomycorrhizal habit in the genomes of a hyperdiverse lineage of mushroom-forming fungi.</title>
        <authorList>
            <person name="Looney B."/>
            <person name="Miyauchi S."/>
            <person name="Morin E."/>
            <person name="Drula E."/>
            <person name="Courty P.E."/>
            <person name="Kohler A."/>
            <person name="Kuo A."/>
            <person name="LaButti K."/>
            <person name="Pangilinan J."/>
            <person name="Lipzen A."/>
            <person name="Riley R."/>
            <person name="Andreopoulos W."/>
            <person name="He G."/>
            <person name="Johnson J."/>
            <person name="Nolan M."/>
            <person name="Tritt A."/>
            <person name="Barry K.W."/>
            <person name="Grigoriev I.V."/>
            <person name="Nagy L.G."/>
            <person name="Hibbett D."/>
            <person name="Henrissat B."/>
            <person name="Matheny P.B."/>
            <person name="Labbe J."/>
            <person name="Martin F.M."/>
        </authorList>
    </citation>
    <scope>NUCLEOTIDE SEQUENCE</scope>
    <source>
        <strain evidence="1">FP105234-sp</strain>
    </source>
</reference>
<evidence type="ECO:0000313" key="2">
    <source>
        <dbReference type="Proteomes" id="UP000814033"/>
    </source>
</evidence>